<keyword evidence="5" id="KW-0998">Cell outer membrane</keyword>
<feature type="domain" description="RagB/SusD" evidence="6">
    <location>
        <begin position="283"/>
        <end position="526"/>
    </location>
</feature>
<evidence type="ECO:0000313" key="8">
    <source>
        <dbReference type="EMBL" id="GAA0872882.1"/>
    </source>
</evidence>
<evidence type="ECO:0000313" key="9">
    <source>
        <dbReference type="Proteomes" id="UP001500507"/>
    </source>
</evidence>
<protein>
    <submittedName>
        <fullName evidence="8">RagB/SusD family nutrient uptake outer membrane protein</fullName>
    </submittedName>
</protein>
<dbReference type="EMBL" id="BAAAFG010000015">
    <property type="protein sequence ID" value="GAA0872882.1"/>
    <property type="molecule type" value="Genomic_DNA"/>
</dbReference>
<dbReference type="Pfam" id="PF07980">
    <property type="entry name" value="SusD_RagB"/>
    <property type="match status" value="1"/>
</dbReference>
<sequence>MKKTKWINKHYIYALCMCVITFVSCTDLEIEETDSIITEEGIFTGLADVSNSLDGLYSDIYSQLETQESLFALNEVTSDALIVPTRGTDWGDNGVWRQLHAHNWSSTHLFIFNTWNNLNQNVLRATEIIDPLSEGSAQEVAEARFLRAFNMYFVLDLWGIAPFRNPTDGNDVLPSVFSTQEAYDFILNDLQEALPDLPNNGPGANPTKASKAAANFLLAKIYLNANRYKGTSDFSTEDMQNVVDAVDAIEDAGYGLQSGYFELFGPENDVETVWAVSTGIGPRVWNTLHYNQNDPRDGENNGGGWNGFSTLAEFYDSFDGDSETNFPGDAEDERRGFVPVTEEDNDFGNKDLFGIGLGFLVGQQYDGDGSALTDRNGNPLVFTRDFPGLIGNNERTGIRVIKYHPGISGTSFFPYQIMFRYADAHLMKAEAMLRMGSDITGMVNELRSLRQADDLDNVDLDELLAERGRELYIEYWRRNDLVRFGKFTDDWEFKDPASVGDPNRNLFPIPSNALVTNPNLTQNPGY</sequence>
<keyword evidence="4" id="KW-0472">Membrane</keyword>
<dbReference type="RefSeq" id="WP_343767023.1">
    <property type="nucleotide sequence ID" value="NZ_BAAAFG010000015.1"/>
</dbReference>
<gene>
    <name evidence="8" type="ORF">GCM10009117_20290</name>
</gene>
<evidence type="ECO:0000256" key="2">
    <source>
        <dbReference type="ARBA" id="ARBA00006275"/>
    </source>
</evidence>
<evidence type="ECO:0000256" key="5">
    <source>
        <dbReference type="ARBA" id="ARBA00023237"/>
    </source>
</evidence>
<dbReference type="InterPro" id="IPR011990">
    <property type="entry name" value="TPR-like_helical_dom_sf"/>
</dbReference>
<dbReference type="SUPFAM" id="SSF48452">
    <property type="entry name" value="TPR-like"/>
    <property type="match status" value="1"/>
</dbReference>
<dbReference type="InterPro" id="IPR012944">
    <property type="entry name" value="SusD_RagB_dom"/>
</dbReference>
<keyword evidence="9" id="KW-1185">Reference proteome</keyword>
<comment type="similarity">
    <text evidence="2">Belongs to the SusD family.</text>
</comment>
<dbReference type="Proteomes" id="UP001500507">
    <property type="component" value="Unassembled WGS sequence"/>
</dbReference>
<name>A0ABN1MJ33_9FLAO</name>
<evidence type="ECO:0000256" key="3">
    <source>
        <dbReference type="ARBA" id="ARBA00022729"/>
    </source>
</evidence>
<keyword evidence="3" id="KW-0732">Signal</keyword>
<dbReference type="PROSITE" id="PS51257">
    <property type="entry name" value="PROKAR_LIPOPROTEIN"/>
    <property type="match status" value="1"/>
</dbReference>
<evidence type="ECO:0000256" key="1">
    <source>
        <dbReference type="ARBA" id="ARBA00004442"/>
    </source>
</evidence>
<accession>A0ABN1MJ33</accession>
<evidence type="ECO:0000259" key="6">
    <source>
        <dbReference type="Pfam" id="PF07980"/>
    </source>
</evidence>
<organism evidence="8 9">
    <name type="scientific">Gangjinia marincola</name>
    <dbReference type="NCBI Taxonomy" id="578463"/>
    <lineage>
        <taxon>Bacteria</taxon>
        <taxon>Pseudomonadati</taxon>
        <taxon>Bacteroidota</taxon>
        <taxon>Flavobacteriia</taxon>
        <taxon>Flavobacteriales</taxon>
        <taxon>Flavobacteriaceae</taxon>
        <taxon>Gangjinia</taxon>
    </lineage>
</organism>
<dbReference type="Pfam" id="PF14322">
    <property type="entry name" value="SusD-like_3"/>
    <property type="match status" value="1"/>
</dbReference>
<dbReference type="InterPro" id="IPR033985">
    <property type="entry name" value="SusD-like_N"/>
</dbReference>
<dbReference type="Gene3D" id="1.25.40.390">
    <property type="match status" value="1"/>
</dbReference>
<comment type="subcellular location">
    <subcellularLocation>
        <location evidence="1">Cell outer membrane</location>
    </subcellularLocation>
</comment>
<comment type="caution">
    <text evidence="8">The sequence shown here is derived from an EMBL/GenBank/DDBJ whole genome shotgun (WGS) entry which is preliminary data.</text>
</comment>
<feature type="domain" description="SusD-like N-terminal" evidence="7">
    <location>
        <begin position="48"/>
        <end position="223"/>
    </location>
</feature>
<evidence type="ECO:0000256" key="4">
    <source>
        <dbReference type="ARBA" id="ARBA00023136"/>
    </source>
</evidence>
<proteinExistence type="inferred from homology"/>
<evidence type="ECO:0000259" key="7">
    <source>
        <dbReference type="Pfam" id="PF14322"/>
    </source>
</evidence>
<reference evidence="8 9" key="1">
    <citation type="journal article" date="2019" name="Int. J. Syst. Evol. Microbiol.">
        <title>The Global Catalogue of Microorganisms (GCM) 10K type strain sequencing project: providing services to taxonomists for standard genome sequencing and annotation.</title>
        <authorList>
            <consortium name="The Broad Institute Genomics Platform"/>
            <consortium name="The Broad Institute Genome Sequencing Center for Infectious Disease"/>
            <person name="Wu L."/>
            <person name="Ma J."/>
        </authorList>
    </citation>
    <scope>NUCLEOTIDE SEQUENCE [LARGE SCALE GENOMIC DNA]</scope>
    <source>
        <strain evidence="8 9">JCM 16082</strain>
    </source>
</reference>